<organism evidence="1 2">
    <name type="scientific">Zarea fungicola</name>
    <dbReference type="NCBI Taxonomy" id="93591"/>
    <lineage>
        <taxon>Eukaryota</taxon>
        <taxon>Fungi</taxon>
        <taxon>Dikarya</taxon>
        <taxon>Ascomycota</taxon>
        <taxon>Pezizomycotina</taxon>
        <taxon>Sordariomycetes</taxon>
        <taxon>Hypocreomycetidae</taxon>
        <taxon>Hypocreales</taxon>
        <taxon>Cordycipitaceae</taxon>
        <taxon>Zarea</taxon>
    </lineage>
</organism>
<dbReference type="EMBL" id="JANJQO010002628">
    <property type="protein sequence ID" value="KAJ2966433.1"/>
    <property type="molecule type" value="Genomic_DNA"/>
</dbReference>
<reference evidence="1" key="1">
    <citation type="submission" date="2022-08" db="EMBL/GenBank/DDBJ databases">
        <title>Genome Sequence of Lecanicillium fungicola.</title>
        <authorList>
            <person name="Buettner E."/>
        </authorList>
    </citation>
    <scope>NUCLEOTIDE SEQUENCE</scope>
    <source>
        <strain evidence="1">Babe33</strain>
    </source>
</reference>
<name>A0ACC1MI83_9HYPO</name>
<dbReference type="Proteomes" id="UP001143910">
    <property type="component" value="Unassembled WGS sequence"/>
</dbReference>
<evidence type="ECO:0000313" key="1">
    <source>
        <dbReference type="EMBL" id="KAJ2966433.1"/>
    </source>
</evidence>
<sequence length="248" mass="29323">MEQQMEWASIDKVLENMDILFKQFEDAKRKYASDRHMVNSIRMGWWVLAKYYEKSESNPIYVAALLLHPEKRRRYIDRHWPQERRVGPIASARRLWTKYKNQPSSVAAASQPQKEWPEMSPYERIRQSMSVLDEAGDEDEFEKFINCPPRQMVAKTPLEWWCREEQKMEYPRLHQMAVDILSVPAMSDDPERVFSCARRTISWDRASLAPDTVEKSQCVSNWVKNGLIRKVYVAGEDEVKDGFNDDEI</sequence>
<evidence type="ECO:0000313" key="2">
    <source>
        <dbReference type="Proteomes" id="UP001143910"/>
    </source>
</evidence>
<protein>
    <submittedName>
        <fullName evidence="1">Uncharacterized protein</fullName>
    </submittedName>
</protein>
<accession>A0ACC1MI83</accession>
<comment type="caution">
    <text evidence="1">The sequence shown here is derived from an EMBL/GenBank/DDBJ whole genome shotgun (WGS) entry which is preliminary data.</text>
</comment>
<gene>
    <name evidence="1" type="ORF">NQ176_g10154</name>
</gene>
<proteinExistence type="predicted"/>
<keyword evidence="2" id="KW-1185">Reference proteome</keyword>